<name>A0A0G1T1Z5_9BACT</name>
<evidence type="ECO:0000313" key="10">
    <source>
        <dbReference type="EMBL" id="KKU48203.1"/>
    </source>
</evidence>
<dbReference type="EMBL" id="LCNC01000020">
    <property type="protein sequence ID" value="KKU48203.1"/>
    <property type="molecule type" value="Genomic_DNA"/>
</dbReference>
<proteinExistence type="predicted"/>
<evidence type="ECO:0000256" key="6">
    <source>
        <dbReference type="ARBA" id="ARBA00022989"/>
    </source>
</evidence>
<evidence type="ECO:0000256" key="3">
    <source>
        <dbReference type="ARBA" id="ARBA00022676"/>
    </source>
</evidence>
<keyword evidence="7 8" id="KW-0472">Membrane</keyword>
<dbReference type="PANTHER" id="PTHR33908:SF3">
    <property type="entry name" value="UNDECAPRENYL PHOSPHATE-ALPHA-4-AMINO-4-DEOXY-L-ARABINOSE ARABINOSYL TRANSFERASE"/>
    <property type="match status" value="1"/>
</dbReference>
<evidence type="ECO:0000256" key="8">
    <source>
        <dbReference type="SAM" id="Phobius"/>
    </source>
</evidence>
<sequence length="299" mass="33451">MNIIGRFNKYLIAILALALVLRIVGLSEFPVGFTQDEAGLGYDAYSILKTGKDMWGETLPLTLRSFGDYKLPLYSYLAIPSVSIFGLSEFAVRLPGAIFGTLAILACYLMVKKLTENENLAIYSALFLALSPWHVSLSRGAFEANLTTFFIPLGVWSFLEGMKNSKMMTAAAILFGLNLFTYHPARIFTPLIVAALVFINKKQFFEDLAKYRLPVFVFLFFLGVALFTAFWGGAATRGADLAIFNPTDNWASVSDRRYEGVMEGLPNWASRIFSNKVTYVLRTFTHNYLTYVSPGFLFI</sequence>
<dbReference type="PANTHER" id="PTHR33908">
    <property type="entry name" value="MANNOSYLTRANSFERASE YKCB-RELATED"/>
    <property type="match status" value="1"/>
</dbReference>
<dbReference type="GO" id="GO:0016763">
    <property type="term" value="F:pentosyltransferase activity"/>
    <property type="evidence" value="ECO:0007669"/>
    <property type="project" value="TreeGrafter"/>
</dbReference>
<evidence type="ECO:0000256" key="1">
    <source>
        <dbReference type="ARBA" id="ARBA00004651"/>
    </source>
</evidence>
<dbReference type="GO" id="GO:0005886">
    <property type="term" value="C:plasma membrane"/>
    <property type="evidence" value="ECO:0007669"/>
    <property type="project" value="UniProtKB-SubCell"/>
</dbReference>
<feature type="transmembrane region" description="Helical" evidence="8">
    <location>
        <begin position="90"/>
        <end position="111"/>
    </location>
</feature>
<dbReference type="InterPro" id="IPR038731">
    <property type="entry name" value="RgtA/B/C-like"/>
</dbReference>
<feature type="transmembrane region" description="Helical" evidence="8">
    <location>
        <begin position="142"/>
        <end position="159"/>
    </location>
</feature>
<evidence type="ECO:0000256" key="7">
    <source>
        <dbReference type="ARBA" id="ARBA00023136"/>
    </source>
</evidence>
<organism evidence="10 11">
    <name type="scientific">Candidatus Woesebacteria bacterium GW2011_GWF2_46_8</name>
    <dbReference type="NCBI Taxonomy" id="1618604"/>
    <lineage>
        <taxon>Bacteria</taxon>
        <taxon>Candidatus Woeseibacteriota</taxon>
    </lineage>
</organism>
<reference evidence="10 11" key="1">
    <citation type="journal article" date="2015" name="Nature">
        <title>rRNA introns, odd ribosomes, and small enigmatic genomes across a large radiation of phyla.</title>
        <authorList>
            <person name="Brown C.T."/>
            <person name="Hug L.A."/>
            <person name="Thomas B.C."/>
            <person name="Sharon I."/>
            <person name="Castelle C.J."/>
            <person name="Singh A."/>
            <person name="Wilkins M.J."/>
            <person name="Williams K.H."/>
            <person name="Banfield J.F."/>
        </authorList>
    </citation>
    <scope>NUCLEOTIDE SEQUENCE [LARGE SCALE GENOMIC DNA]</scope>
</reference>
<dbReference type="AlphaFoldDB" id="A0A0G1T1Z5"/>
<keyword evidence="5 8" id="KW-0812">Transmembrane</keyword>
<comment type="subcellular location">
    <subcellularLocation>
        <location evidence="1">Cell membrane</location>
        <topology evidence="1">Multi-pass membrane protein</topology>
    </subcellularLocation>
</comment>
<dbReference type="Pfam" id="PF13231">
    <property type="entry name" value="PMT_2"/>
    <property type="match status" value="1"/>
</dbReference>
<dbReference type="InterPro" id="IPR050297">
    <property type="entry name" value="LipidA_mod_glycosyltrf_83"/>
</dbReference>
<keyword evidence="6 8" id="KW-1133">Transmembrane helix</keyword>
<accession>A0A0G1T1Z5</accession>
<dbReference type="GO" id="GO:0009103">
    <property type="term" value="P:lipopolysaccharide biosynthetic process"/>
    <property type="evidence" value="ECO:0007669"/>
    <property type="project" value="UniProtKB-ARBA"/>
</dbReference>
<comment type="caution">
    <text evidence="10">The sequence shown here is derived from an EMBL/GenBank/DDBJ whole genome shotgun (WGS) entry which is preliminary data.</text>
</comment>
<evidence type="ECO:0000313" key="11">
    <source>
        <dbReference type="Proteomes" id="UP000034831"/>
    </source>
</evidence>
<feature type="non-terminal residue" evidence="10">
    <location>
        <position position="299"/>
    </location>
</feature>
<dbReference type="Proteomes" id="UP000034831">
    <property type="component" value="Unassembled WGS sequence"/>
</dbReference>
<protein>
    <recommendedName>
        <fullName evidence="9">Glycosyltransferase RgtA/B/C/D-like domain-containing protein</fullName>
    </recommendedName>
</protein>
<gene>
    <name evidence="10" type="ORF">UX67_C0020G0001</name>
</gene>
<feature type="domain" description="Glycosyltransferase RgtA/B/C/D-like" evidence="9">
    <location>
        <begin position="72"/>
        <end position="222"/>
    </location>
</feature>
<keyword evidence="4" id="KW-0808">Transferase</keyword>
<evidence type="ECO:0000256" key="4">
    <source>
        <dbReference type="ARBA" id="ARBA00022679"/>
    </source>
</evidence>
<evidence type="ECO:0000256" key="2">
    <source>
        <dbReference type="ARBA" id="ARBA00022475"/>
    </source>
</evidence>
<evidence type="ECO:0000256" key="5">
    <source>
        <dbReference type="ARBA" id="ARBA00022692"/>
    </source>
</evidence>
<feature type="transmembrane region" description="Helical" evidence="8">
    <location>
        <begin position="120"/>
        <end position="136"/>
    </location>
</feature>
<dbReference type="GO" id="GO:0010041">
    <property type="term" value="P:response to iron(III) ion"/>
    <property type="evidence" value="ECO:0007669"/>
    <property type="project" value="TreeGrafter"/>
</dbReference>
<evidence type="ECO:0000259" key="9">
    <source>
        <dbReference type="Pfam" id="PF13231"/>
    </source>
</evidence>
<feature type="transmembrane region" description="Helical" evidence="8">
    <location>
        <begin position="171"/>
        <end position="199"/>
    </location>
</feature>
<keyword evidence="2" id="KW-1003">Cell membrane</keyword>
<feature type="transmembrane region" description="Helical" evidence="8">
    <location>
        <begin position="211"/>
        <end position="231"/>
    </location>
</feature>
<keyword evidence="3" id="KW-0328">Glycosyltransferase</keyword>